<evidence type="ECO:0000256" key="2">
    <source>
        <dbReference type="ARBA" id="ARBA00017940"/>
    </source>
</evidence>
<dbReference type="STRING" id="484498.SAMN05421686_105282"/>
<dbReference type="PANTHER" id="PTHR36582">
    <property type="entry name" value="ANTITOXIN PARD"/>
    <property type="match status" value="1"/>
</dbReference>
<reference evidence="6" key="1">
    <citation type="submission" date="2017-01" db="EMBL/GenBank/DDBJ databases">
        <authorList>
            <person name="Varghese N."/>
            <person name="Submissions S."/>
        </authorList>
    </citation>
    <scope>NUCLEOTIDE SEQUENCE [LARGE SCALE GENOMIC DNA]</scope>
    <source>
        <strain evidence="6">DSM 24913</strain>
    </source>
</reference>
<dbReference type="OrthoDB" id="9815501at2"/>
<sequence>MAKNTSVTLGDHFDGFVAEQVQSGRYGSVSEVIRAGLRKLEDDEQALAMLRSEIAKGLNSLEDNGSKPLDMNSVKARGRAMLKKDS</sequence>
<gene>
    <name evidence="5" type="ORF">SAMN05421686_105282</name>
</gene>
<organism evidence="5 6">
    <name type="scientific">Thalassolituus maritimus</name>
    <dbReference type="NCBI Taxonomy" id="484498"/>
    <lineage>
        <taxon>Bacteria</taxon>
        <taxon>Pseudomonadati</taxon>
        <taxon>Pseudomonadota</taxon>
        <taxon>Gammaproteobacteria</taxon>
        <taxon>Oceanospirillales</taxon>
        <taxon>Oceanospirillaceae</taxon>
        <taxon>Thalassolituus</taxon>
    </lineage>
</organism>
<dbReference type="InterPro" id="IPR022789">
    <property type="entry name" value="ParD"/>
</dbReference>
<evidence type="ECO:0000256" key="3">
    <source>
        <dbReference type="ARBA" id="ARBA00022649"/>
    </source>
</evidence>
<protein>
    <recommendedName>
        <fullName evidence="2">Antitoxin ParD</fullName>
    </recommendedName>
</protein>
<dbReference type="Proteomes" id="UP000185639">
    <property type="component" value="Unassembled WGS sequence"/>
</dbReference>
<dbReference type="CDD" id="cd22231">
    <property type="entry name" value="RHH_NikR_HicB-like"/>
    <property type="match status" value="1"/>
</dbReference>
<dbReference type="SUPFAM" id="SSF47598">
    <property type="entry name" value="Ribbon-helix-helix"/>
    <property type="match status" value="1"/>
</dbReference>
<keyword evidence="6" id="KW-1185">Reference proteome</keyword>
<proteinExistence type="inferred from homology"/>
<dbReference type="InterPro" id="IPR010985">
    <property type="entry name" value="Ribbon_hlx_hlx"/>
</dbReference>
<dbReference type="RefSeq" id="WP_068434620.1">
    <property type="nucleotide sequence ID" value="NZ_CAJWBH010000013.1"/>
</dbReference>
<dbReference type="AlphaFoldDB" id="A0A1N7MM06"/>
<evidence type="ECO:0000313" key="6">
    <source>
        <dbReference type="Proteomes" id="UP000185639"/>
    </source>
</evidence>
<evidence type="ECO:0000256" key="4">
    <source>
        <dbReference type="ARBA" id="ARBA00037106"/>
    </source>
</evidence>
<accession>A0A1N7MM06</accession>
<name>A0A1N7MM06_9GAMM</name>
<comment type="similarity">
    <text evidence="1">Belongs to the ParD antitoxin family.</text>
</comment>
<dbReference type="PANTHER" id="PTHR36582:SF2">
    <property type="entry name" value="ANTITOXIN PARD"/>
    <property type="match status" value="1"/>
</dbReference>
<dbReference type="InterPro" id="IPR038296">
    <property type="entry name" value="ParD_sf"/>
</dbReference>
<keyword evidence="3" id="KW-1277">Toxin-antitoxin system</keyword>
<dbReference type="NCBIfam" id="TIGR02606">
    <property type="entry name" value="antidote_CC2985"/>
    <property type="match status" value="1"/>
</dbReference>
<evidence type="ECO:0000256" key="1">
    <source>
        <dbReference type="ARBA" id="ARBA00008580"/>
    </source>
</evidence>
<dbReference type="GO" id="GO:0006355">
    <property type="term" value="P:regulation of DNA-templated transcription"/>
    <property type="evidence" value="ECO:0007669"/>
    <property type="project" value="InterPro"/>
</dbReference>
<dbReference type="Gene3D" id="6.10.10.120">
    <property type="entry name" value="Antitoxin ParD1-like"/>
    <property type="match status" value="1"/>
</dbReference>
<comment type="function">
    <text evidence="4">Antitoxin component of a type II toxin-antitoxin (TA) system. Neutralizes the effect of toxin ParE.</text>
</comment>
<dbReference type="Pfam" id="PF03693">
    <property type="entry name" value="ParD_antitoxin"/>
    <property type="match status" value="1"/>
</dbReference>
<dbReference type="EMBL" id="FTOH01000005">
    <property type="protein sequence ID" value="SIS87123.1"/>
    <property type="molecule type" value="Genomic_DNA"/>
</dbReference>
<evidence type="ECO:0000313" key="5">
    <source>
        <dbReference type="EMBL" id="SIS87123.1"/>
    </source>
</evidence>